<dbReference type="Pfam" id="PF00111">
    <property type="entry name" value="Fer2"/>
    <property type="match status" value="1"/>
</dbReference>
<evidence type="ECO:0000256" key="3">
    <source>
        <dbReference type="ARBA" id="ARBA00022714"/>
    </source>
</evidence>
<feature type="domain" description="2Fe-2S ferredoxin-type" evidence="9">
    <location>
        <begin position="8"/>
        <end position="100"/>
    </location>
</feature>
<reference evidence="10" key="1">
    <citation type="submission" date="2024-01" db="EMBL/GenBank/DDBJ databases">
        <title>Bank of Algae and Cyanobacteria of the Azores (BACA) strain genomes.</title>
        <authorList>
            <person name="Luz R."/>
            <person name="Cordeiro R."/>
            <person name="Fonseca A."/>
            <person name="Goncalves V."/>
        </authorList>
    </citation>
    <scope>NUCLEOTIDE SEQUENCE</scope>
    <source>
        <strain evidence="10">BACA0141</strain>
    </source>
</reference>
<evidence type="ECO:0000256" key="2">
    <source>
        <dbReference type="ARBA" id="ARBA00022448"/>
    </source>
</evidence>
<organism evidence="10 11">
    <name type="scientific">Tumidithrix elongata BACA0141</name>
    <dbReference type="NCBI Taxonomy" id="2716417"/>
    <lineage>
        <taxon>Bacteria</taxon>
        <taxon>Bacillati</taxon>
        <taxon>Cyanobacteriota</taxon>
        <taxon>Cyanophyceae</taxon>
        <taxon>Pseudanabaenales</taxon>
        <taxon>Pseudanabaenaceae</taxon>
        <taxon>Tumidithrix</taxon>
        <taxon>Tumidithrix elongata</taxon>
    </lineage>
</organism>
<dbReference type="PROSITE" id="PS00197">
    <property type="entry name" value="2FE2S_FER_1"/>
    <property type="match status" value="1"/>
</dbReference>
<dbReference type="InterPro" id="IPR010241">
    <property type="entry name" value="Fd_pln"/>
</dbReference>
<dbReference type="InterPro" id="IPR001041">
    <property type="entry name" value="2Fe-2S_ferredoxin-type"/>
</dbReference>
<evidence type="ECO:0000256" key="7">
    <source>
        <dbReference type="ARBA" id="ARBA00023014"/>
    </source>
</evidence>
<dbReference type="Proteomes" id="UP001333818">
    <property type="component" value="Unassembled WGS sequence"/>
</dbReference>
<keyword evidence="4" id="KW-0479">Metal-binding</keyword>
<sequence length="128" mass="14534">MIKQKVRHTVSILDRSTGKRYEADINSDRYILEALEEQGVDLPFACRNGACTACAMRVISGQLDQSEAMGLSQALKQKGYALICSSYACSDLELETQDEDEVYQIQFGQYFPKQKRPWFSFALPLDHD</sequence>
<dbReference type="NCBIfam" id="TIGR02008">
    <property type="entry name" value="fdx_plant"/>
    <property type="match status" value="1"/>
</dbReference>
<comment type="similarity">
    <text evidence="1">Belongs to the 2Fe2S plant-type ferredoxin family.</text>
</comment>
<dbReference type="InterPro" id="IPR012675">
    <property type="entry name" value="Beta-grasp_dom_sf"/>
</dbReference>
<evidence type="ECO:0000256" key="5">
    <source>
        <dbReference type="ARBA" id="ARBA00022982"/>
    </source>
</evidence>
<keyword evidence="2" id="KW-0813">Transport</keyword>
<dbReference type="SUPFAM" id="SSF54292">
    <property type="entry name" value="2Fe-2S ferredoxin-like"/>
    <property type="match status" value="1"/>
</dbReference>
<accession>A0AAW9Q2D6</accession>
<dbReference type="CDD" id="cd00207">
    <property type="entry name" value="fer2"/>
    <property type="match status" value="1"/>
</dbReference>
<dbReference type="GO" id="GO:0022900">
    <property type="term" value="P:electron transport chain"/>
    <property type="evidence" value="ECO:0007669"/>
    <property type="project" value="InterPro"/>
</dbReference>
<dbReference type="EMBL" id="JAZBJZ010000045">
    <property type="protein sequence ID" value="MEE3717565.1"/>
    <property type="molecule type" value="Genomic_DNA"/>
</dbReference>
<comment type="caution">
    <text evidence="10">The sequence shown here is derived from an EMBL/GenBank/DDBJ whole genome shotgun (WGS) entry which is preliminary data.</text>
</comment>
<name>A0AAW9Q2D6_9CYAN</name>
<keyword evidence="3" id="KW-0001">2Fe-2S</keyword>
<evidence type="ECO:0000256" key="1">
    <source>
        <dbReference type="ARBA" id="ARBA00007874"/>
    </source>
</evidence>
<evidence type="ECO:0000256" key="6">
    <source>
        <dbReference type="ARBA" id="ARBA00023004"/>
    </source>
</evidence>
<dbReference type="PANTHER" id="PTHR43112:SF10">
    <property type="entry name" value="FERREDOXIN C 2, CHLOROPLASTIC"/>
    <property type="match status" value="1"/>
</dbReference>
<evidence type="ECO:0000313" key="10">
    <source>
        <dbReference type="EMBL" id="MEE3717565.1"/>
    </source>
</evidence>
<dbReference type="GO" id="GO:0051537">
    <property type="term" value="F:2 iron, 2 sulfur cluster binding"/>
    <property type="evidence" value="ECO:0007669"/>
    <property type="project" value="UniProtKB-KW"/>
</dbReference>
<keyword evidence="7" id="KW-0411">Iron-sulfur</keyword>
<dbReference type="Gene3D" id="3.10.20.30">
    <property type="match status" value="1"/>
</dbReference>
<dbReference type="InterPro" id="IPR036010">
    <property type="entry name" value="2Fe-2S_ferredoxin-like_sf"/>
</dbReference>
<keyword evidence="5" id="KW-0249">Electron transport</keyword>
<dbReference type="AlphaFoldDB" id="A0AAW9Q2D6"/>
<dbReference type="InterPro" id="IPR006058">
    <property type="entry name" value="2Fe2S_fd_BS"/>
</dbReference>
<evidence type="ECO:0000256" key="4">
    <source>
        <dbReference type="ARBA" id="ARBA00022723"/>
    </source>
</evidence>
<proteinExistence type="inferred from homology"/>
<evidence type="ECO:0000259" key="9">
    <source>
        <dbReference type="PROSITE" id="PS51085"/>
    </source>
</evidence>
<evidence type="ECO:0000313" key="11">
    <source>
        <dbReference type="Proteomes" id="UP001333818"/>
    </source>
</evidence>
<dbReference type="PANTHER" id="PTHR43112">
    <property type="entry name" value="FERREDOXIN"/>
    <property type="match status" value="1"/>
</dbReference>
<keyword evidence="6" id="KW-0408">Iron</keyword>
<dbReference type="GO" id="GO:0046872">
    <property type="term" value="F:metal ion binding"/>
    <property type="evidence" value="ECO:0007669"/>
    <property type="project" value="UniProtKB-KW"/>
</dbReference>
<gene>
    <name evidence="10" type="ORF">V2H45_12445</name>
</gene>
<protein>
    <submittedName>
        <fullName evidence="10">2Fe-2S iron-sulfur cluster-binding protein</fullName>
    </submittedName>
</protein>
<comment type="cofactor">
    <cofactor evidence="8">
        <name>[2Fe-2S] cluster</name>
        <dbReference type="ChEBI" id="CHEBI:190135"/>
    </cofactor>
</comment>
<keyword evidence="11" id="KW-1185">Reference proteome</keyword>
<dbReference type="PROSITE" id="PS51085">
    <property type="entry name" value="2FE2S_FER_2"/>
    <property type="match status" value="1"/>
</dbReference>
<dbReference type="RefSeq" id="WP_330483994.1">
    <property type="nucleotide sequence ID" value="NZ_JAZBJZ010000045.1"/>
</dbReference>
<dbReference type="GO" id="GO:0009055">
    <property type="term" value="F:electron transfer activity"/>
    <property type="evidence" value="ECO:0007669"/>
    <property type="project" value="InterPro"/>
</dbReference>
<evidence type="ECO:0000256" key="8">
    <source>
        <dbReference type="ARBA" id="ARBA00034078"/>
    </source>
</evidence>